<proteinExistence type="predicted"/>
<protein>
    <recommendedName>
        <fullName evidence="3">MFS transporter</fullName>
    </recommendedName>
</protein>
<evidence type="ECO:0000313" key="1">
    <source>
        <dbReference type="EMBL" id="CAE6894451.1"/>
    </source>
</evidence>
<dbReference type="Proteomes" id="UP000675121">
    <property type="component" value="Unassembled WGS sequence"/>
</dbReference>
<evidence type="ECO:0008006" key="3">
    <source>
        <dbReference type="Google" id="ProtNLM"/>
    </source>
</evidence>
<sequence>MMLWGCLSWSISPIVQNYLIRSAPDQADVSIGINVSAMHLGVALGAGSGGLLVDSCSAPRARKVEDCKRSMERDSTRLSRRADCL</sequence>
<dbReference type="EMBL" id="CAJNAS010000007">
    <property type="protein sequence ID" value="CAE6894451.1"/>
    <property type="molecule type" value="Genomic_DNA"/>
</dbReference>
<comment type="caution">
    <text evidence="1">The sequence shown here is derived from an EMBL/GenBank/DDBJ whole genome shotgun (WGS) entry which is preliminary data.</text>
</comment>
<accession>A0A9N8QVA7</accession>
<gene>
    <name evidence="1" type="ORF">R70211_02918</name>
</gene>
<reference evidence="1" key="1">
    <citation type="submission" date="2021-02" db="EMBL/GenBank/DDBJ databases">
        <authorList>
            <person name="Vanwijnsberghe S."/>
        </authorList>
    </citation>
    <scope>NUCLEOTIDE SEQUENCE</scope>
    <source>
        <strain evidence="1">R-70211</strain>
    </source>
</reference>
<organism evidence="1 2">
    <name type="scientific">Paraburkholderia domus</name>
    <dbReference type="NCBI Taxonomy" id="2793075"/>
    <lineage>
        <taxon>Bacteria</taxon>
        <taxon>Pseudomonadati</taxon>
        <taxon>Pseudomonadota</taxon>
        <taxon>Betaproteobacteria</taxon>
        <taxon>Burkholderiales</taxon>
        <taxon>Burkholderiaceae</taxon>
        <taxon>Paraburkholderia</taxon>
    </lineage>
</organism>
<dbReference type="AlphaFoldDB" id="A0A9N8QVA7"/>
<keyword evidence="2" id="KW-1185">Reference proteome</keyword>
<evidence type="ECO:0000313" key="2">
    <source>
        <dbReference type="Proteomes" id="UP000675121"/>
    </source>
</evidence>
<name>A0A9N8QVA7_9BURK</name>